<dbReference type="RefSeq" id="WP_183858392.1">
    <property type="nucleotide sequence ID" value="NZ_JACHOO010000011.1"/>
</dbReference>
<evidence type="ECO:0000313" key="4">
    <source>
        <dbReference type="Proteomes" id="UP000523821"/>
    </source>
</evidence>
<reference evidence="3 4" key="1">
    <citation type="submission" date="2020-08" db="EMBL/GenBank/DDBJ databases">
        <title>Genomic Encyclopedia of Type Strains, Phase IV (KMG-IV): sequencing the most valuable type-strain genomes for metagenomic binning, comparative biology and taxonomic classification.</title>
        <authorList>
            <person name="Goeker M."/>
        </authorList>
    </citation>
    <scope>NUCLEOTIDE SEQUENCE [LARGE SCALE GENOMIC DNA]</scope>
    <source>
        <strain evidence="3 4">DSM 16268</strain>
    </source>
</reference>
<dbReference type="InterPro" id="IPR012683">
    <property type="entry name" value="CHP02302_TM"/>
</dbReference>
<feature type="compositionally biased region" description="Gly residues" evidence="1">
    <location>
        <begin position="800"/>
        <end position="810"/>
    </location>
</feature>
<name>A0A7W9FQG0_9HYPH</name>
<protein>
    <submittedName>
        <fullName evidence="3">Uncharacterized protein (TIGR02302 family)</fullName>
    </submittedName>
</protein>
<keyword evidence="4" id="KW-1185">Reference proteome</keyword>
<dbReference type="EMBL" id="JACHOO010000011">
    <property type="protein sequence ID" value="MBB5754960.1"/>
    <property type="molecule type" value="Genomic_DNA"/>
</dbReference>
<feature type="transmembrane region" description="Helical" evidence="2">
    <location>
        <begin position="172"/>
        <end position="190"/>
    </location>
</feature>
<sequence length="874" mass="94481">MTDPVDRQTQTRDVPETGDIPATAEAQARARIAAAIGRARGALLWEALWPRLVPILATIGLFVALAWLGLFERLPAIPRFGLIGLIAVALLGFAVRLARIAPPADDAPLGRVERESGVPHRPATSFTDRLALGAEDPFARALWQAHRRRALAGLERLAAGWPRPRMPEHDPYGLRLVVPLLLFVGFFAAGPDRLDRLAGAFRLGPAAAVTVARIDAWVTPPAYTDRPPLFLTGAASRTGAAEPLDVPAGSVVTVRIADGPTLAATARGADGTALAPAAPDAAAVPATPAAAAAPDAAAPRETRFTLITDATVAVTGGAEARSWPFTVVPDRVPAIAITRDPQQTAAGALSLGYRISDDYGVVSAEARFEPADPTLAEEGRRPLVAAPTVPLVLPQLRTRSGEAETIRDLAAHPWAGGRVKMTLAARDEAGQEGLSAPFDFVLPARLFRNPIARALVEQRRLLALDAGMRPRVATALDVLTLEPARFETPGPYLALRAAYRRTVEANTDDELREVVDLLWQIALGLEDGDVSLAARDLRAAQDALRQALENGASDEELERLMQELRQAMNAYMEALAREAMRNPQSAQPMDPNTPTLRAEDLQKMLDRLEDLARTGSRDAARQMLSELQQMMENMEAARQQPAPGENSGAMQQQMEQLADMIRRQQQLMDRTFDAERRSGEGSGDGESSMTAEEMRQLLDQLRRDQQALAEQLQQMMEGMQGQNGQEGEAGRQGRQQGEGEQPGGEGAGRLGEAGRAMGEAGRQIGRGRPGDAVGEQGRALQALRDAARGMAEQMARNGQQPGGVRQGSGQPGREDPLGRPQRTQGPDMGSTVKVPDEIDVQRAREILETIRRRLVDPFRLPLERDYLERLLERY</sequence>
<feature type="compositionally biased region" description="Gly residues" evidence="1">
    <location>
        <begin position="740"/>
        <end position="751"/>
    </location>
</feature>
<keyword evidence="2" id="KW-1133">Transmembrane helix</keyword>
<dbReference type="Pfam" id="PF13779">
    <property type="entry name" value="DUF4175"/>
    <property type="match status" value="1"/>
</dbReference>
<organism evidence="3 4">
    <name type="scientific">Prosthecomicrobium pneumaticum</name>
    <dbReference type="NCBI Taxonomy" id="81895"/>
    <lineage>
        <taxon>Bacteria</taxon>
        <taxon>Pseudomonadati</taxon>
        <taxon>Pseudomonadota</taxon>
        <taxon>Alphaproteobacteria</taxon>
        <taxon>Hyphomicrobiales</taxon>
        <taxon>Kaistiaceae</taxon>
        <taxon>Prosthecomicrobium</taxon>
    </lineage>
</organism>
<feature type="transmembrane region" description="Helical" evidence="2">
    <location>
        <begin position="48"/>
        <end position="70"/>
    </location>
</feature>
<feature type="region of interest" description="Disordered" evidence="1">
    <location>
        <begin position="717"/>
        <end position="836"/>
    </location>
</feature>
<keyword evidence="2" id="KW-0812">Transmembrane</keyword>
<dbReference type="NCBIfam" id="TIGR02302">
    <property type="entry name" value="aProt_lowcomp"/>
    <property type="match status" value="1"/>
</dbReference>
<feature type="region of interest" description="Disordered" evidence="1">
    <location>
        <begin position="1"/>
        <end position="20"/>
    </location>
</feature>
<evidence type="ECO:0000256" key="2">
    <source>
        <dbReference type="SAM" id="Phobius"/>
    </source>
</evidence>
<evidence type="ECO:0000313" key="3">
    <source>
        <dbReference type="EMBL" id="MBB5754960.1"/>
    </source>
</evidence>
<comment type="caution">
    <text evidence="3">The sequence shown here is derived from an EMBL/GenBank/DDBJ whole genome shotgun (WGS) entry which is preliminary data.</text>
</comment>
<dbReference type="Proteomes" id="UP000523821">
    <property type="component" value="Unassembled WGS sequence"/>
</dbReference>
<feature type="compositionally biased region" description="Basic and acidic residues" evidence="1">
    <location>
        <begin position="1"/>
        <end position="15"/>
    </location>
</feature>
<feature type="compositionally biased region" description="Low complexity" evidence="1">
    <location>
        <begin position="717"/>
        <end position="739"/>
    </location>
</feature>
<accession>A0A7W9FQG0</accession>
<feature type="compositionally biased region" description="Low complexity" evidence="1">
    <location>
        <begin position="753"/>
        <end position="763"/>
    </location>
</feature>
<evidence type="ECO:0000256" key="1">
    <source>
        <dbReference type="SAM" id="MobiDB-lite"/>
    </source>
</evidence>
<dbReference type="AlphaFoldDB" id="A0A7W9FQG0"/>
<proteinExistence type="predicted"/>
<gene>
    <name evidence="3" type="ORF">GGQ63_004057</name>
</gene>
<feature type="transmembrane region" description="Helical" evidence="2">
    <location>
        <begin position="76"/>
        <end position="95"/>
    </location>
</feature>
<keyword evidence="2" id="KW-0472">Membrane</keyword>